<organism evidence="3 4">
    <name type="scientific">Planctomicrobium piriforme</name>
    <dbReference type="NCBI Taxonomy" id="1576369"/>
    <lineage>
        <taxon>Bacteria</taxon>
        <taxon>Pseudomonadati</taxon>
        <taxon>Planctomycetota</taxon>
        <taxon>Planctomycetia</taxon>
        <taxon>Planctomycetales</taxon>
        <taxon>Planctomycetaceae</taxon>
        <taxon>Planctomicrobium</taxon>
    </lineage>
</organism>
<evidence type="ECO:0000259" key="2">
    <source>
        <dbReference type="SMART" id="SM01321"/>
    </source>
</evidence>
<reference evidence="4" key="1">
    <citation type="submission" date="2016-10" db="EMBL/GenBank/DDBJ databases">
        <authorList>
            <person name="Varghese N."/>
            <person name="Submissions S."/>
        </authorList>
    </citation>
    <scope>NUCLEOTIDE SEQUENCE [LARGE SCALE GENOMIC DNA]</scope>
    <source>
        <strain evidence="4">DSM 26348</strain>
    </source>
</reference>
<dbReference type="EMBL" id="FOQD01000010">
    <property type="protein sequence ID" value="SFI59250.1"/>
    <property type="molecule type" value="Genomic_DNA"/>
</dbReference>
<proteinExistence type="predicted"/>
<sequence length="261" mass="29585">MQGYMPVTLFAILTYRSGVVFGIRPAGVFGCREISGLISVAQRENPVTTSQMAIEMSGATAVPAVESGSPSHSSEPSVSHRKKRRAINEPGHAHFLTFSCWKRWPLLNRDRSRQWVIDALNQARLEQQMAIWAYVIMPEHLHLLIAPQPREYEMRVLLAAVKSPVSRKAKAFLVETGNTEWLTRLTTHHGDRTVFRFWQPGGGYDENLWNARPIREVIDYIHANPVRRGLVERPTDWKWSSARAHAGLSPVVLEVDQAMIE</sequence>
<feature type="domain" description="Transposase IS200-like" evidence="2">
    <location>
        <begin position="89"/>
        <end position="224"/>
    </location>
</feature>
<dbReference type="GO" id="GO:0004803">
    <property type="term" value="F:transposase activity"/>
    <property type="evidence" value="ECO:0007669"/>
    <property type="project" value="InterPro"/>
</dbReference>
<feature type="compositionally biased region" description="Low complexity" evidence="1">
    <location>
        <begin position="65"/>
        <end position="77"/>
    </location>
</feature>
<dbReference type="NCBIfam" id="NF047646">
    <property type="entry name" value="REP_Tyr_transpos"/>
    <property type="match status" value="1"/>
</dbReference>
<dbReference type="AlphaFoldDB" id="A0A1I3JGL1"/>
<dbReference type="GO" id="GO:0043565">
    <property type="term" value="F:sequence-specific DNA binding"/>
    <property type="evidence" value="ECO:0007669"/>
    <property type="project" value="TreeGrafter"/>
</dbReference>
<dbReference type="InterPro" id="IPR052715">
    <property type="entry name" value="RAYT_transposase"/>
</dbReference>
<gene>
    <name evidence="3" type="ORF">SAMN05421753_110167</name>
</gene>
<accession>A0A1I3JGL1</accession>
<dbReference type="GO" id="GO:0006313">
    <property type="term" value="P:DNA transposition"/>
    <property type="evidence" value="ECO:0007669"/>
    <property type="project" value="InterPro"/>
</dbReference>
<dbReference type="Gene3D" id="3.30.70.1290">
    <property type="entry name" value="Transposase IS200-like"/>
    <property type="match status" value="1"/>
</dbReference>
<dbReference type="PANTHER" id="PTHR36966:SF1">
    <property type="entry name" value="REP-ASSOCIATED TYROSINE TRANSPOSASE"/>
    <property type="match status" value="1"/>
</dbReference>
<dbReference type="InterPro" id="IPR002686">
    <property type="entry name" value="Transposase_17"/>
</dbReference>
<evidence type="ECO:0000313" key="4">
    <source>
        <dbReference type="Proteomes" id="UP000199518"/>
    </source>
</evidence>
<name>A0A1I3JGL1_9PLAN</name>
<dbReference type="SUPFAM" id="SSF143422">
    <property type="entry name" value="Transposase IS200-like"/>
    <property type="match status" value="1"/>
</dbReference>
<evidence type="ECO:0000313" key="3">
    <source>
        <dbReference type="EMBL" id="SFI59250.1"/>
    </source>
</evidence>
<dbReference type="Proteomes" id="UP000199518">
    <property type="component" value="Unassembled WGS sequence"/>
</dbReference>
<dbReference type="SMART" id="SM01321">
    <property type="entry name" value="Y1_Tnp"/>
    <property type="match status" value="1"/>
</dbReference>
<dbReference type="InterPro" id="IPR036515">
    <property type="entry name" value="Transposase_17_sf"/>
</dbReference>
<keyword evidence="4" id="KW-1185">Reference proteome</keyword>
<dbReference type="STRING" id="1576369.SAMN05421753_110167"/>
<dbReference type="OrthoDB" id="9794403at2"/>
<dbReference type="PANTHER" id="PTHR36966">
    <property type="entry name" value="REP-ASSOCIATED TYROSINE TRANSPOSASE"/>
    <property type="match status" value="1"/>
</dbReference>
<feature type="region of interest" description="Disordered" evidence="1">
    <location>
        <begin position="63"/>
        <end position="84"/>
    </location>
</feature>
<evidence type="ECO:0000256" key="1">
    <source>
        <dbReference type="SAM" id="MobiDB-lite"/>
    </source>
</evidence>
<protein>
    <submittedName>
        <fullName evidence="3">REP element-mobilizing transposase RayT</fullName>
    </submittedName>
</protein>